<comment type="caution">
    <text evidence="2">The sequence shown here is derived from an EMBL/GenBank/DDBJ whole genome shotgun (WGS) entry which is preliminary data.</text>
</comment>
<evidence type="ECO:0000313" key="2">
    <source>
        <dbReference type="EMBL" id="MPN30954.1"/>
    </source>
</evidence>
<evidence type="ECO:0008006" key="3">
    <source>
        <dbReference type="Google" id="ProtNLM"/>
    </source>
</evidence>
<gene>
    <name evidence="2" type="ORF">SDC9_178425</name>
</gene>
<reference evidence="2" key="1">
    <citation type="submission" date="2019-08" db="EMBL/GenBank/DDBJ databases">
        <authorList>
            <person name="Kucharzyk K."/>
            <person name="Murdoch R.W."/>
            <person name="Higgins S."/>
            <person name="Loffler F."/>
        </authorList>
    </citation>
    <scope>NUCLEOTIDE SEQUENCE</scope>
</reference>
<dbReference type="EMBL" id="VSSQ01082265">
    <property type="protein sequence ID" value="MPN30954.1"/>
    <property type="molecule type" value="Genomic_DNA"/>
</dbReference>
<keyword evidence="1" id="KW-0812">Transmembrane</keyword>
<accession>A0A645H3R1</accession>
<name>A0A645H3R1_9ZZZZ</name>
<sequence>MSEIISAFIGSIIGAFGAYFTLRFQYNQLFAQTVSNSRNAWLGILRDNIAEMLGEAYNCASFDNEKKVENSSKNKINDSKSTYLKARTQIMTRLNLNEEYHVLLKNKIDELDNLVKGKLDKKWFYTLQDEIIEISQDLLKIEWEKVKKEAGGKKNV</sequence>
<feature type="transmembrane region" description="Helical" evidence="1">
    <location>
        <begin position="6"/>
        <end position="22"/>
    </location>
</feature>
<evidence type="ECO:0000256" key="1">
    <source>
        <dbReference type="SAM" id="Phobius"/>
    </source>
</evidence>
<dbReference type="AlphaFoldDB" id="A0A645H3R1"/>
<organism evidence="2">
    <name type="scientific">bioreactor metagenome</name>
    <dbReference type="NCBI Taxonomy" id="1076179"/>
    <lineage>
        <taxon>unclassified sequences</taxon>
        <taxon>metagenomes</taxon>
        <taxon>ecological metagenomes</taxon>
    </lineage>
</organism>
<protein>
    <recommendedName>
        <fullName evidence="3">SMODS and SLOG-associating 2TM effector domain-containing protein</fullName>
    </recommendedName>
</protein>
<keyword evidence="1" id="KW-0472">Membrane</keyword>
<proteinExistence type="predicted"/>
<keyword evidence="1" id="KW-1133">Transmembrane helix</keyword>